<name>A0A1R3IE76_9ROSI</name>
<protein>
    <submittedName>
        <fullName evidence="1">Uncharacterized protein</fullName>
    </submittedName>
</protein>
<evidence type="ECO:0000313" key="1">
    <source>
        <dbReference type="EMBL" id="OMO80898.1"/>
    </source>
</evidence>
<reference evidence="2" key="1">
    <citation type="submission" date="2013-09" db="EMBL/GenBank/DDBJ databases">
        <title>Corchorus olitorius genome sequencing.</title>
        <authorList>
            <person name="Alam M."/>
            <person name="Haque M.S."/>
            <person name="Islam M.S."/>
            <person name="Emdad E.M."/>
            <person name="Islam M.M."/>
            <person name="Ahmed B."/>
            <person name="Halim A."/>
            <person name="Hossen Q.M.M."/>
            <person name="Hossain M.Z."/>
            <person name="Ahmed R."/>
            <person name="Khan M.M."/>
            <person name="Islam R."/>
            <person name="Rashid M.M."/>
            <person name="Khan S.A."/>
            <person name="Rahman M.S."/>
            <person name="Alam M."/>
            <person name="Yahiya A.S."/>
            <person name="Khan M.S."/>
            <person name="Azam M.S."/>
            <person name="Haque T."/>
            <person name="Lashkar M.Z.H."/>
            <person name="Akhand A.I."/>
            <person name="Morshed G."/>
            <person name="Roy S."/>
            <person name="Uddin K.S."/>
            <person name="Rabeya T."/>
            <person name="Hossain A.S."/>
            <person name="Chowdhury A."/>
            <person name="Snigdha A.R."/>
            <person name="Mortoza M.S."/>
            <person name="Matin S.A."/>
            <person name="Hoque S.M.E."/>
            <person name="Islam M.K."/>
            <person name="Roy D.K."/>
            <person name="Haider R."/>
            <person name="Moosa M.M."/>
            <person name="Elias S.M."/>
            <person name="Hasan A.M."/>
            <person name="Jahan S."/>
            <person name="Shafiuddin M."/>
            <person name="Mahmood N."/>
            <person name="Shommy N.S."/>
        </authorList>
    </citation>
    <scope>NUCLEOTIDE SEQUENCE [LARGE SCALE GENOMIC DNA]</scope>
    <source>
        <strain evidence="2">cv. O-4</strain>
    </source>
</reference>
<organism evidence="1 2">
    <name type="scientific">Corchorus olitorius</name>
    <dbReference type="NCBI Taxonomy" id="93759"/>
    <lineage>
        <taxon>Eukaryota</taxon>
        <taxon>Viridiplantae</taxon>
        <taxon>Streptophyta</taxon>
        <taxon>Embryophyta</taxon>
        <taxon>Tracheophyta</taxon>
        <taxon>Spermatophyta</taxon>
        <taxon>Magnoliopsida</taxon>
        <taxon>eudicotyledons</taxon>
        <taxon>Gunneridae</taxon>
        <taxon>Pentapetalae</taxon>
        <taxon>rosids</taxon>
        <taxon>malvids</taxon>
        <taxon>Malvales</taxon>
        <taxon>Malvaceae</taxon>
        <taxon>Grewioideae</taxon>
        <taxon>Apeibeae</taxon>
        <taxon>Corchorus</taxon>
    </lineage>
</organism>
<dbReference type="AlphaFoldDB" id="A0A1R3IE76"/>
<gene>
    <name evidence="1" type="ORF">COLO4_23871</name>
</gene>
<accession>A0A1R3IE76</accession>
<sequence length="47" mass="5234">MAKSFFISPAQAAPCRLLSVRRCCLSAPLFITPLDPLLNPKQKFTNK</sequence>
<dbReference type="EMBL" id="AWUE01018368">
    <property type="protein sequence ID" value="OMO80898.1"/>
    <property type="molecule type" value="Genomic_DNA"/>
</dbReference>
<evidence type="ECO:0000313" key="2">
    <source>
        <dbReference type="Proteomes" id="UP000187203"/>
    </source>
</evidence>
<proteinExistence type="predicted"/>
<dbReference type="Proteomes" id="UP000187203">
    <property type="component" value="Unassembled WGS sequence"/>
</dbReference>
<comment type="caution">
    <text evidence="1">The sequence shown here is derived from an EMBL/GenBank/DDBJ whole genome shotgun (WGS) entry which is preliminary data.</text>
</comment>
<keyword evidence="2" id="KW-1185">Reference proteome</keyword>